<evidence type="ECO:0008006" key="5">
    <source>
        <dbReference type="Google" id="ProtNLM"/>
    </source>
</evidence>
<evidence type="ECO:0000256" key="2">
    <source>
        <dbReference type="SAM" id="SignalP"/>
    </source>
</evidence>
<evidence type="ECO:0000313" key="4">
    <source>
        <dbReference type="Proteomes" id="UP000029622"/>
    </source>
</evidence>
<accession>A0A096CTS8</accession>
<dbReference type="RefSeq" id="WP_035164092.1">
    <property type="nucleotide sequence ID" value="NZ_AZTB01000047.1"/>
</dbReference>
<feature type="signal peptide" evidence="2">
    <location>
        <begin position="1"/>
        <end position="27"/>
    </location>
</feature>
<comment type="caution">
    <text evidence="3">The sequence shown here is derived from an EMBL/GenBank/DDBJ whole genome shotgun (WGS) entry which is preliminary data.</text>
</comment>
<evidence type="ECO:0000313" key="3">
    <source>
        <dbReference type="EMBL" id="KGG79954.1"/>
    </source>
</evidence>
<feature type="region of interest" description="Disordered" evidence="1">
    <location>
        <begin position="185"/>
        <end position="260"/>
    </location>
</feature>
<organism evidence="3 4">
    <name type="scientific">Caloranaerobacter azorensis H53214</name>
    <dbReference type="NCBI Taxonomy" id="1156417"/>
    <lineage>
        <taxon>Bacteria</taxon>
        <taxon>Bacillati</taxon>
        <taxon>Bacillota</taxon>
        <taxon>Tissierellia</taxon>
        <taxon>Tissierellales</taxon>
        <taxon>Thermohalobacteraceae</taxon>
        <taxon>Caloranaerobacter</taxon>
    </lineage>
</organism>
<dbReference type="STRING" id="1156417.Y919_08895"/>
<dbReference type="EMBL" id="AZTB01000047">
    <property type="protein sequence ID" value="KGG79954.1"/>
    <property type="molecule type" value="Genomic_DNA"/>
</dbReference>
<dbReference type="AlphaFoldDB" id="A0A096CTS8"/>
<feature type="compositionally biased region" description="Basic and acidic residues" evidence="1">
    <location>
        <begin position="206"/>
        <end position="247"/>
    </location>
</feature>
<dbReference type="Proteomes" id="UP000029622">
    <property type="component" value="Unassembled WGS sequence"/>
</dbReference>
<sequence>MNKYMKKISLVLVLTVLFTALPLDAFASEEVDPVKVPHLGTIKIIAGEIQIDPESKLTEMVYDENECLEKVISESGYEFFFKYDEKGTLEIIVDNKGNLTELKYNDNGELVDAEYKTYVVATNDSGETEIYTEGQDGEFAFVLAAPIVVPAAVETIAAVTATAAAAYATGKAINYAKKKIKEKKKVKAPTSSDRLRGKPNSINKDGYAETKIGPDGRAIKERHHTDHGNPKYHTNPHDHEIKWENGKPRFGPPINNPGEF</sequence>
<proteinExistence type="predicted"/>
<feature type="compositionally biased region" description="Pro residues" evidence="1">
    <location>
        <begin position="250"/>
        <end position="260"/>
    </location>
</feature>
<keyword evidence="2" id="KW-0732">Signal</keyword>
<reference evidence="3 4" key="1">
    <citation type="submission" date="2013-12" db="EMBL/GenBank/DDBJ databases">
        <title>Draft genome sequence of Caloranaerobacter sp. H53214.</title>
        <authorList>
            <person name="Jiang L.J."/>
            <person name="Shao Z.Z."/>
            <person name="Long M.N."/>
        </authorList>
    </citation>
    <scope>NUCLEOTIDE SEQUENCE [LARGE SCALE GENOMIC DNA]</scope>
    <source>
        <strain evidence="3 4">H53214</strain>
    </source>
</reference>
<protein>
    <recommendedName>
        <fullName evidence="5">Bacterial toxin 24 domain-containing protein</fullName>
    </recommendedName>
</protein>
<name>A0A096CTS8_9FIRM</name>
<evidence type="ECO:0000256" key="1">
    <source>
        <dbReference type="SAM" id="MobiDB-lite"/>
    </source>
</evidence>
<gene>
    <name evidence="3" type="ORF">Y919_08895</name>
</gene>
<feature type="chain" id="PRO_5001917892" description="Bacterial toxin 24 domain-containing protein" evidence="2">
    <location>
        <begin position="28"/>
        <end position="260"/>
    </location>
</feature>